<protein>
    <recommendedName>
        <fullName evidence="3">RNase H type-1 domain-containing protein</fullName>
    </recommendedName>
</protein>
<keyword evidence="2" id="KW-1185">Reference proteome</keyword>
<accession>A0ABD2ZVH9</accession>
<evidence type="ECO:0000313" key="2">
    <source>
        <dbReference type="Proteomes" id="UP001630127"/>
    </source>
</evidence>
<gene>
    <name evidence="1" type="ORF">ACH5RR_015174</name>
</gene>
<dbReference type="AlphaFoldDB" id="A0ABD2ZVH9"/>
<organism evidence="1 2">
    <name type="scientific">Cinchona calisaya</name>
    <dbReference type="NCBI Taxonomy" id="153742"/>
    <lineage>
        <taxon>Eukaryota</taxon>
        <taxon>Viridiplantae</taxon>
        <taxon>Streptophyta</taxon>
        <taxon>Embryophyta</taxon>
        <taxon>Tracheophyta</taxon>
        <taxon>Spermatophyta</taxon>
        <taxon>Magnoliopsida</taxon>
        <taxon>eudicotyledons</taxon>
        <taxon>Gunneridae</taxon>
        <taxon>Pentapetalae</taxon>
        <taxon>asterids</taxon>
        <taxon>lamiids</taxon>
        <taxon>Gentianales</taxon>
        <taxon>Rubiaceae</taxon>
        <taxon>Cinchonoideae</taxon>
        <taxon>Cinchoneae</taxon>
        <taxon>Cinchona</taxon>
    </lineage>
</organism>
<dbReference type="PANTHER" id="PTHR47723">
    <property type="entry name" value="OS05G0353850 PROTEIN"/>
    <property type="match status" value="1"/>
</dbReference>
<dbReference type="InterPro" id="IPR053151">
    <property type="entry name" value="RNase_H-like"/>
</dbReference>
<name>A0ABD2ZVH9_9GENT</name>
<evidence type="ECO:0008006" key="3">
    <source>
        <dbReference type="Google" id="ProtNLM"/>
    </source>
</evidence>
<evidence type="ECO:0000313" key="1">
    <source>
        <dbReference type="EMBL" id="KAL3522340.1"/>
    </source>
</evidence>
<sequence>MALILQCRFQEGGVSFPRVVKINFNGAVFKERNAIGVGVLAWNHERKFIRGYYRRLEGMCCPVVAKIYVASKAITLAKSFAAEVFLESDAAKVIKILSEETMEKLSTIGHLQDDVRVAIRVSNVVDLFSFFHMLGSRFAIKVLLLVEFPSISRSQMAEELAEILQKFELSSKEIDGIAIDLKDLQEGVEDCKGSLLGKERRDKISSFIGSKTSPCMLGATLRISGW</sequence>
<proteinExistence type="predicted"/>
<comment type="caution">
    <text evidence="1">The sequence shown here is derived from an EMBL/GenBank/DDBJ whole genome shotgun (WGS) entry which is preliminary data.</text>
</comment>
<dbReference type="PANTHER" id="PTHR47723:SF19">
    <property type="entry name" value="POLYNUCLEOTIDYL TRANSFERASE, RIBONUCLEASE H-LIKE SUPERFAMILY PROTEIN"/>
    <property type="match status" value="1"/>
</dbReference>
<dbReference type="EMBL" id="JBJUIK010000007">
    <property type="protein sequence ID" value="KAL3522340.1"/>
    <property type="molecule type" value="Genomic_DNA"/>
</dbReference>
<reference evidence="1 2" key="1">
    <citation type="submission" date="2024-11" db="EMBL/GenBank/DDBJ databases">
        <title>A near-complete genome assembly of Cinchona calisaya.</title>
        <authorList>
            <person name="Lian D.C."/>
            <person name="Zhao X.W."/>
            <person name="Wei L."/>
        </authorList>
    </citation>
    <scope>NUCLEOTIDE SEQUENCE [LARGE SCALE GENOMIC DNA]</scope>
    <source>
        <tissue evidence="1">Nenye</tissue>
    </source>
</reference>
<dbReference type="Proteomes" id="UP001630127">
    <property type="component" value="Unassembled WGS sequence"/>
</dbReference>